<evidence type="ECO:0000256" key="4">
    <source>
        <dbReference type="ARBA" id="ARBA00023012"/>
    </source>
</evidence>
<dbReference type="Pfam" id="PF00072">
    <property type="entry name" value="Response_reg"/>
    <property type="match status" value="1"/>
</dbReference>
<dbReference type="GO" id="GO:0000160">
    <property type="term" value="P:phosphorelay signal transduction system"/>
    <property type="evidence" value="ECO:0007669"/>
    <property type="project" value="UniProtKB-KW"/>
</dbReference>
<keyword evidence="7" id="KW-0804">Transcription</keyword>
<dbReference type="GO" id="GO:0043565">
    <property type="term" value="F:sequence-specific DNA binding"/>
    <property type="evidence" value="ECO:0007669"/>
    <property type="project" value="InterPro"/>
</dbReference>
<dbReference type="PANTHER" id="PTHR42713:SF3">
    <property type="entry name" value="TRANSCRIPTIONAL REGULATORY PROTEIN HPTR"/>
    <property type="match status" value="1"/>
</dbReference>
<dbReference type="InterPro" id="IPR009057">
    <property type="entry name" value="Homeodomain-like_sf"/>
</dbReference>
<dbReference type="Pfam" id="PF12833">
    <property type="entry name" value="HTH_18"/>
    <property type="match status" value="1"/>
</dbReference>
<dbReference type="GO" id="GO:0003700">
    <property type="term" value="F:DNA-binding transcription factor activity"/>
    <property type="evidence" value="ECO:0007669"/>
    <property type="project" value="InterPro"/>
</dbReference>
<dbReference type="PANTHER" id="PTHR42713">
    <property type="entry name" value="HISTIDINE KINASE-RELATED"/>
    <property type="match status" value="1"/>
</dbReference>
<dbReference type="InterPro" id="IPR041522">
    <property type="entry name" value="CdaR_GGDEF"/>
</dbReference>
<keyword evidence="12" id="KW-1185">Reference proteome</keyword>
<gene>
    <name evidence="11" type="ORF">PTI45_01486</name>
</gene>
<dbReference type="Pfam" id="PF17853">
    <property type="entry name" value="GGDEF_2"/>
    <property type="match status" value="1"/>
</dbReference>
<comment type="subcellular location">
    <subcellularLocation>
        <location evidence="1">Cytoplasm</location>
    </subcellularLocation>
</comment>
<organism evidence="11 12">
    <name type="scientific">Paenibacillus nuruki</name>
    <dbReference type="NCBI Taxonomy" id="1886670"/>
    <lineage>
        <taxon>Bacteria</taxon>
        <taxon>Bacillati</taxon>
        <taxon>Bacillota</taxon>
        <taxon>Bacilli</taxon>
        <taxon>Bacillales</taxon>
        <taxon>Paenibacillaceae</taxon>
        <taxon>Paenibacillus</taxon>
    </lineage>
</organism>
<dbReference type="InterPro" id="IPR018062">
    <property type="entry name" value="HTH_AraC-typ_CS"/>
</dbReference>
<evidence type="ECO:0000256" key="5">
    <source>
        <dbReference type="ARBA" id="ARBA00023015"/>
    </source>
</evidence>
<feature type="domain" description="Response regulatory" evidence="10">
    <location>
        <begin position="3"/>
        <end position="120"/>
    </location>
</feature>
<dbReference type="EMBL" id="MDER01000032">
    <property type="protein sequence ID" value="ODP28977.1"/>
    <property type="molecule type" value="Genomic_DNA"/>
</dbReference>
<evidence type="ECO:0000256" key="6">
    <source>
        <dbReference type="ARBA" id="ARBA00023125"/>
    </source>
</evidence>
<protein>
    <submittedName>
        <fullName evidence="11">Putative response regulatory protein</fullName>
    </submittedName>
</protein>
<dbReference type="SUPFAM" id="SSF46689">
    <property type="entry name" value="Homeodomain-like"/>
    <property type="match status" value="2"/>
</dbReference>
<dbReference type="CDD" id="cd17536">
    <property type="entry name" value="REC_YesN-like"/>
    <property type="match status" value="1"/>
</dbReference>
<keyword evidence="3 8" id="KW-0597">Phosphoprotein</keyword>
<accession>A0A1E3L572</accession>
<reference evidence="11 12" key="1">
    <citation type="submission" date="2016-08" db="EMBL/GenBank/DDBJ databases">
        <title>Genome sequencing of Paenibacillus sp. TI45-13ar, isolated from Korean traditional nuruk.</title>
        <authorList>
            <person name="Kim S.-J."/>
        </authorList>
    </citation>
    <scope>NUCLEOTIDE SEQUENCE [LARGE SCALE GENOMIC DNA]</scope>
    <source>
        <strain evidence="11 12">TI45-13ar</strain>
    </source>
</reference>
<name>A0A1E3L572_9BACL</name>
<dbReference type="InterPro" id="IPR051552">
    <property type="entry name" value="HptR"/>
</dbReference>
<evidence type="ECO:0000259" key="10">
    <source>
        <dbReference type="PROSITE" id="PS50110"/>
    </source>
</evidence>
<evidence type="ECO:0000256" key="3">
    <source>
        <dbReference type="ARBA" id="ARBA00022553"/>
    </source>
</evidence>
<evidence type="ECO:0000256" key="2">
    <source>
        <dbReference type="ARBA" id="ARBA00022490"/>
    </source>
</evidence>
<dbReference type="InterPro" id="IPR018060">
    <property type="entry name" value="HTH_AraC"/>
</dbReference>
<dbReference type="STRING" id="1886670.PTI45_01486"/>
<evidence type="ECO:0000256" key="7">
    <source>
        <dbReference type="ARBA" id="ARBA00023163"/>
    </source>
</evidence>
<dbReference type="SMART" id="SM00342">
    <property type="entry name" value="HTH_ARAC"/>
    <property type="match status" value="1"/>
</dbReference>
<evidence type="ECO:0000256" key="1">
    <source>
        <dbReference type="ARBA" id="ARBA00004496"/>
    </source>
</evidence>
<evidence type="ECO:0000313" key="12">
    <source>
        <dbReference type="Proteomes" id="UP000094578"/>
    </source>
</evidence>
<dbReference type="Gene3D" id="3.40.50.2300">
    <property type="match status" value="1"/>
</dbReference>
<keyword evidence="2" id="KW-0963">Cytoplasm</keyword>
<proteinExistence type="predicted"/>
<dbReference type="InterPro" id="IPR011006">
    <property type="entry name" value="CheY-like_superfamily"/>
</dbReference>
<keyword evidence="5" id="KW-0805">Transcription regulation</keyword>
<dbReference type="PATRIC" id="fig|1886670.3.peg.1514"/>
<dbReference type="GO" id="GO:0005737">
    <property type="term" value="C:cytoplasm"/>
    <property type="evidence" value="ECO:0007669"/>
    <property type="project" value="UniProtKB-SubCell"/>
</dbReference>
<dbReference type="Proteomes" id="UP000094578">
    <property type="component" value="Unassembled WGS sequence"/>
</dbReference>
<dbReference type="InterPro" id="IPR001789">
    <property type="entry name" value="Sig_transdc_resp-reg_receiver"/>
</dbReference>
<evidence type="ECO:0000256" key="8">
    <source>
        <dbReference type="PROSITE-ProRule" id="PRU00169"/>
    </source>
</evidence>
<keyword evidence="6" id="KW-0238">DNA-binding</keyword>
<feature type="modified residue" description="4-aspartylphosphate" evidence="8">
    <location>
        <position position="55"/>
    </location>
</feature>
<sequence>MYNVLVVDDEMIFRKGITHLIHESNLEWTVIGEARDGLEALEMIQDQRPHLVITDIRMPRMDGIQLQATVAEQYPSIRCIVLSGHNDFEYARHSIRSGARDYLLKPVNKQELYTALGKVEAELTKENESQSLAEHIPSQQVIRQQILSSLIHGNSAYDEGELLDQANISFPHTGIYCLIVQLDRDSVTEQRYQQNDPELFFLYIQQFVREIILEPLQGYTFIDHHQVVALINSDHSEQTARQIRSLSGQLIRSIKRISQMTVTIGIGGGVADLESVPQSYREAETALLYRLISGGDQVLVYESSTTNTMPLSRLEAADRHFLEQLLAEENGQELTKQVQAFIERLCRQISNPEVIQQQICKILLECYEIALDYNVLNEWLNKQDMGGILQNVLLINERQQLARYCGDLLYSLYELIQRKEGHVIHAVDQVVRYLEEHYAEPITLSLMAEKVYLNASYLSSLFKNRLGHSFVEVLTDIRIREAIKRLIHSDEKIATIAYDTGFVNIRHFNRVFKTETGTTPKQYRDSRRHYQHPV</sequence>
<comment type="caution">
    <text evidence="11">The sequence shown here is derived from an EMBL/GenBank/DDBJ whole genome shotgun (WGS) entry which is preliminary data.</text>
</comment>
<dbReference type="SMART" id="SM00448">
    <property type="entry name" value="REC"/>
    <property type="match status" value="1"/>
</dbReference>
<feature type="domain" description="HTH araC/xylS-type" evidence="9">
    <location>
        <begin position="428"/>
        <end position="526"/>
    </location>
</feature>
<evidence type="ECO:0000259" key="9">
    <source>
        <dbReference type="PROSITE" id="PS01124"/>
    </source>
</evidence>
<dbReference type="RefSeq" id="WP_069326927.1">
    <property type="nucleotide sequence ID" value="NZ_MDER01000032.1"/>
</dbReference>
<dbReference type="SUPFAM" id="SSF52172">
    <property type="entry name" value="CheY-like"/>
    <property type="match status" value="1"/>
</dbReference>
<dbReference type="Gene3D" id="1.10.10.60">
    <property type="entry name" value="Homeodomain-like"/>
    <property type="match status" value="2"/>
</dbReference>
<dbReference type="PROSITE" id="PS50110">
    <property type="entry name" value="RESPONSE_REGULATORY"/>
    <property type="match status" value="1"/>
</dbReference>
<evidence type="ECO:0000313" key="11">
    <source>
        <dbReference type="EMBL" id="ODP28977.1"/>
    </source>
</evidence>
<dbReference type="PROSITE" id="PS00041">
    <property type="entry name" value="HTH_ARAC_FAMILY_1"/>
    <property type="match status" value="1"/>
</dbReference>
<keyword evidence="4" id="KW-0902">Two-component regulatory system</keyword>
<dbReference type="AlphaFoldDB" id="A0A1E3L572"/>
<dbReference type="PROSITE" id="PS01124">
    <property type="entry name" value="HTH_ARAC_FAMILY_2"/>
    <property type="match status" value="1"/>
</dbReference>